<proteinExistence type="predicted"/>
<keyword evidence="2" id="KW-0472">Membrane</keyword>
<keyword evidence="2" id="KW-0812">Transmembrane</keyword>
<feature type="region of interest" description="Disordered" evidence="1">
    <location>
        <begin position="197"/>
        <end position="233"/>
    </location>
</feature>
<name>A0A7C3ZJX7_9CYAN</name>
<keyword evidence="2" id="KW-1133">Transmembrane helix</keyword>
<feature type="transmembrane region" description="Helical" evidence="2">
    <location>
        <begin position="168"/>
        <end position="188"/>
    </location>
</feature>
<comment type="caution">
    <text evidence="3">The sequence shown here is derived from an EMBL/GenBank/DDBJ whole genome shotgun (WGS) entry which is preliminary data.</text>
</comment>
<evidence type="ECO:0000256" key="1">
    <source>
        <dbReference type="SAM" id="MobiDB-lite"/>
    </source>
</evidence>
<evidence type="ECO:0000313" key="3">
    <source>
        <dbReference type="EMBL" id="HGF99620.1"/>
    </source>
</evidence>
<organism evidence="3">
    <name type="scientific">Planktothricoides sp. SpSt-374</name>
    <dbReference type="NCBI Taxonomy" id="2282167"/>
    <lineage>
        <taxon>Bacteria</taxon>
        <taxon>Bacillati</taxon>
        <taxon>Cyanobacteriota</taxon>
        <taxon>Cyanophyceae</taxon>
        <taxon>Oscillatoriophycideae</taxon>
        <taxon>Oscillatoriales</taxon>
        <taxon>Oscillatoriaceae</taxon>
        <taxon>Planktothricoides</taxon>
    </lineage>
</organism>
<accession>A0A7C3ZJX7</accession>
<dbReference type="InterPro" id="IPR025569">
    <property type="entry name" value="DUF4335"/>
</dbReference>
<dbReference type="EMBL" id="DSPX01000025">
    <property type="protein sequence ID" value="HGF99620.1"/>
    <property type="molecule type" value="Genomic_DNA"/>
</dbReference>
<protein>
    <submittedName>
        <fullName evidence="3">DUF4335 domain-containing protein</fullName>
    </submittedName>
</protein>
<sequence length="464" mass="49882">MTIQRQYSLPNFRLVLEGFPEDPAAAAQGLAPVMSNLVNVECYVAGLEQPLSGGMDFLNSLVMAVSKYAQAFLSGVPSSEADTNATGGVRLEKIAPDRHRLVVKPADTHSASAGALMQVELTTPQLFDLVEAVDQFLADAGTLPQMRLQLQPVSRKYSRHQHTSAGKVVPLAVGVSGFAVAAIAFFWMPMPEIKRPTEAVPQNSSSKTESPPPETPGGAGKPNDGTSPPPQAQTAADLETLLASVPEITDATELEALKQKLFTEIGQAWKTQPTFGEDLVYQVGLGQDGAILGYKPQSEAARVSLDQTPLKQLLYIPPGGGTVKAESIGLFRVVFTPKGSLEVSPWKGYAAKPSPPPEITDAAVLENLLWKVRDKLTQNWKPTASFPRELVYRVKVTADGTLVDYEAQNQPGYDYVGDTPLRTLHQPSAAVTDNNGAVVQVPVAEYRVVFTPRGVVEISPWKGF</sequence>
<dbReference type="AlphaFoldDB" id="A0A7C3ZJX7"/>
<evidence type="ECO:0000256" key="2">
    <source>
        <dbReference type="SAM" id="Phobius"/>
    </source>
</evidence>
<reference evidence="3" key="1">
    <citation type="journal article" date="2020" name="mSystems">
        <title>Genome- and Community-Level Interaction Insights into Carbon Utilization and Element Cycling Functions of Hydrothermarchaeota in Hydrothermal Sediment.</title>
        <authorList>
            <person name="Zhou Z."/>
            <person name="Liu Y."/>
            <person name="Xu W."/>
            <person name="Pan J."/>
            <person name="Luo Z.H."/>
            <person name="Li M."/>
        </authorList>
    </citation>
    <scope>NUCLEOTIDE SEQUENCE [LARGE SCALE GENOMIC DNA]</scope>
    <source>
        <strain evidence="3">SpSt-374</strain>
    </source>
</reference>
<dbReference type="Pfam" id="PF14233">
    <property type="entry name" value="DUF4335"/>
    <property type="match status" value="1"/>
</dbReference>
<gene>
    <name evidence="3" type="ORF">ENR15_02860</name>
</gene>